<feature type="domain" description="UmuC" evidence="2">
    <location>
        <begin position="11"/>
        <end position="206"/>
    </location>
</feature>
<dbReference type="Gene3D" id="3.40.1170.60">
    <property type="match status" value="1"/>
</dbReference>
<dbReference type="PANTHER" id="PTHR11076:SF35">
    <property type="entry name" value="DNA REPAIR PROTEIN HOMOLOG YOBH"/>
    <property type="match status" value="1"/>
</dbReference>
<evidence type="ECO:0000256" key="1">
    <source>
        <dbReference type="ARBA" id="ARBA00010945"/>
    </source>
</evidence>
<comment type="caution">
    <text evidence="3">The sequence shown here is derived from an EMBL/GenBank/DDBJ whole genome shotgun (WGS) entry which is preliminary data.</text>
</comment>
<dbReference type="InterPro" id="IPR043128">
    <property type="entry name" value="Rev_trsase/Diguanyl_cyclase"/>
</dbReference>
<dbReference type="Pfam" id="PF11799">
    <property type="entry name" value="IMS_C"/>
    <property type="match status" value="1"/>
</dbReference>
<organism evidence="3 4">
    <name type="scientific">Alicyclobacillus fodiniaquatilis</name>
    <dbReference type="NCBI Taxonomy" id="1661150"/>
    <lineage>
        <taxon>Bacteria</taxon>
        <taxon>Bacillati</taxon>
        <taxon>Bacillota</taxon>
        <taxon>Bacilli</taxon>
        <taxon>Bacillales</taxon>
        <taxon>Alicyclobacillaceae</taxon>
        <taxon>Alicyclobacillus</taxon>
    </lineage>
</organism>
<dbReference type="PROSITE" id="PS50173">
    <property type="entry name" value="UMUC"/>
    <property type="match status" value="1"/>
</dbReference>
<dbReference type="SUPFAM" id="SSF56672">
    <property type="entry name" value="DNA/RNA polymerases"/>
    <property type="match status" value="1"/>
</dbReference>
<name>A0ABW4JGJ9_9BACL</name>
<dbReference type="Gene3D" id="1.10.150.20">
    <property type="entry name" value="5' to 3' exonuclease, C-terminal subdomain"/>
    <property type="match status" value="1"/>
</dbReference>
<dbReference type="Pfam" id="PF00817">
    <property type="entry name" value="IMS"/>
    <property type="match status" value="1"/>
</dbReference>
<dbReference type="EMBL" id="JBHUCX010000023">
    <property type="protein sequence ID" value="MFD1674889.1"/>
    <property type="molecule type" value="Genomic_DNA"/>
</dbReference>
<dbReference type="InterPro" id="IPR050116">
    <property type="entry name" value="DNA_polymerase-Y"/>
</dbReference>
<sequence length="426" mass="48414">MNGKVGTQYVVGLIDCQSFYTSCECATRPEYALSRTEDNSLSDPCLVVSGDPKRRSAIILAATPTAKQLGVSTAMTLGEALRLDKRREMVVVQPRMQTYIDFSTRIQETIKQHYPLQEQFSVDEAFFSSTLTGRFNDPVEYAAQLKEKVWDLYRIRVRIGLAPNKWLAKMTNSIAKKSKDGIVWWREDEALEKLWELPVSSMWGIKRRGEVLQTKFGAETIGDVARIPAHSLRHVFGPAWGTIIYRWSHGQDPSPVDPNSYDAPHSGYSQRMTLPRDYRREEVNVLALELIDKVCARVRRAGLKGRRISIGATYAGFTGGFWKSQTLSFYSNDASELYPLFMKLFDRWWNGKDDIRALSVGLDNLIEHESNQLSLFDDVVRQDHKNQIVDEIRDRFGETAIFRCSSLLPVGQMIARSGKKIGGHFA</sequence>
<evidence type="ECO:0000313" key="4">
    <source>
        <dbReference type="Proteomes" id="UP001597079"/>
    </source>
</evidence>
<dbReference type="Proteomes" id="UP001597079">
    <property type="component" value="Unassembled WGS sequence"/>
</dbReference>
<gene>
    <name evidence="3" type="ORF">ACFSB2_09275</name>
</gene>
<protein>
    <submittedName>
        <fullName evidence="3">DNA polymerase IV</fullName>
    </submittedName>
</protein>
<dbReference type="InterPro" id="IPR043502">
    <property type="entry name" value="DNA/RNA_pol_sf"/>
</dbReference>
<keyword evidence="4" id="KW-1185">Reference proteome</keyword>
<comment type="similarity">
    <text evidence="1">Belongs to the DNA polymerase type-Y family.</text>
</comment>
<proteinExistence type="inferred from homology"/>
<evidence type="ECO:0000259" key="2">
    <source>
        <dbReference type="PROSITE" id="PS50173"/>
    </source>
</evidence>
<dbReference type="PANTHER" id="PTHR11076">
    <property type="entry name" value="DNA REPAIR POLYMERASE UMUC / TRANSFERASE FAMILY MEMBER"/>
    <property type="match status" value="1"/>
</dbReference>
<dbReference type="InterPro" id="IPR001126">
    <property type="entry name" value="UmuC"/>
</dbReference>
<accession>A0ABW4JGJ9</accession>
<dbReference type="SUPFAM" id="SSF100879">
    <property type="entry name" value="Lesion bypass DNA polymerase (Y-family), little finger domain"/>
    <property type="match status" value="1"/>
</dbReference>
<dbReference type="Gene3D" id="3.30.70.270">
    <property type="match status" value="1"/>
</dbReference>
<reference evidence="4" key="1">
    <citation type="journal article" date="2019" name="Int. J. Syst. Evol. Microbiol.">
        <title>The Global Catalogue of Microorganisms (GCM) 10K type strain sequencing project: providing services to taxonomists for standard genome sequencing and annotation.</title>
        <authorList>
            <consortium name="The Broad Institute Genomics Platform"/>
            <consortium name="The Broad Institute Genome Sequencing Center for Infectious Disease"/>
            <person name="Wu L."/>
            <person name="Ma J."/>
        </authorList>
    </citation>
    <scope>NUCLEOTIDE SEQUENCE [LARGE SCALE GENOMIC DNA]</scope>
    <source>
        <strain evidence="4">CGMCC 1.12286</strain>
    </source>
</reference>
<dbReference type="RefSeq" id="WP_377942763.1">
    <property type="nucleotide sequence ID" value="NZ_JBHUCX010000023.1"/>
</dbReference>
<dbReference type="Gene3D" id="3.30.1490.100">
    <property type="entry name" value="DNA polymerase, Y-family, little finger domain"/>
    <property type="match status" value="1"/>
</dbReference>
<dbReference type="InterPro" id="IPR017961">
    <property type="entry name" value="DNA_pol_Y-fam_little_finger"/>
</dbReference>
<evidence type="ECO:0000313" key="3">
    <source>
        <dbReference type="EMBL" id="MFD1674889.1"/>
    </source>
</evidence>
<dbReference type="InterPro" id="IPR036775">
    <property type="entry name" value="DNA_pol_Y-fam_lit_finger_sf"/>
</dbReference>